<evidence type="ECO:0000256" key="2">
    <source>
        <dbReference type="ARBA" id="ARBA00022723"/>
    </source>
</evidence>
<organism evidence="11 12">
    <name type="scientific">Plasmopara halstedii</name>
    <name type="common">Downy mildew of sunflower</name>
    <dbReference type="NCBI Taxonomy" id="4781"/>
    <lineage>
        <taxon>Eukaryota</taxon>
        <taxon>Sar</taxon>
        <taxon>Stramenopiles</taxon>
        <taxon>Oomycota</taxon>
        <taxon>Peronosporomycetes</taxon>
        <taxon>Peronosporales</taxon>
        <taxon>Peronosporaceae</taxon>
        <taxon>Plasmopara</taxon>
    </lineage>
</organism>
<feature type="domain" description="Retroviral polymerase SH3-like" evidence="10">
    <location>
        <begin position="61"/>
        <end position="122"/>
    </location>
</feature>
<dbReference type="InterPro" id="IPR039537">
    <property type="entry name" value="Retrotran_Ty1/copia-like"/>
</dbReference>
<keyword evidence="1" id="KW-0540">Nuclease</keyword>
<evidence type="ECO:0000256" key="9">
    <source>
        <dbReference type="ARBA" id="ARBA00023172"/>
    </source>
</evidence>
<accession>A0A0P1ADE8</accession>
<evidence type="ECO:0000256" key="7">
    <source>
        <dbReference type="ARBA" id="ARBA00022918"/>
    </source>
</evidence>
<dbReference type="SUPFAM" id="SSF53098">
    <property type="entry name" value="Ribonuclease H-like"/>
    <property type="match status" value="1"/>
</dbReference>
<evidence type="ECO:0000259" key="10">
    <source>
        <dbReference type="Pfam" id="PF25597"/>
    </source>
</evidence>
<evidence type="ECO:0000256" key="8">
    <source>
        <dbReference type="ARBA" id="ARBA00022932"/>
    </source>
</evidence>
<dbReference type="Pfam" id="PF25597">
    <property type="entry name" value="SH3_retrovirus"/>
    <property type="match status" value="1"/>
</dbReference>
<evidence type="ECO:0000313" key="12">
    <source>
        <dbReference type="Proteomes" id="UP000054928"/>
    </source>
</evidence>
<dbReference type="GO" id="GO:0006310">
    <property type="term" value="P:DNA recombination"/>
    <property type="evidence" value="ECO:0007669"/>
    <property type="project" value="UniProtKB-KW"/>
</dbReference>
<sequence>MERVRALLLDGNLPKQLWAECVCHVTTLVNMTPSSTTNGRTPYELWYNRKPSMDYIKVFGCSAYAHITEQYRDKPDARARLCMYLGLPEHKKGYRLMAVNTHAIVYSRDVTFREDEFPRLQTLTNTEQSSQMQQSSTVQTNLLAPRPATTSSAALPVLFPLREAIKRTHYTFCGETISDPPSSPTTKKPHLDTVDMNVALNSEEDLQEQKQRRSLLYTLLAIRQIGIQVPHG</sequence>
<keyword evidence="9" id="KW-0233">DNA recombination</keyword>
<keyword evidence="4" id="KW-0378">Hydrolase</keyword>
<reference evidence="12" key="1">
    <citation type="submission" date="2014-09" db="EMBL/GenBank/DDBJ databases">
        <authorList>
            <person name="Sharma Rahul"/>
            <person name="Thines Marco"/>
        </authorList>
    </citation>
    <scope>NUCLEOTIDE SEQUENCE [LARGE SCALE GENOMIC DNA]</scope>
</reference>
<keyword evidence="2" id="KW-0479">Metal-binding</keyword>
<dbReference type="Proteomes" id="UP000054928">
    <property type="component" value="Unassembled WGS sequence"/>
</dbReference>
<dbReference type="GO" id="GO:0004519">
    <property type="term" value="F:endonuclease activity"/>
    <property type="evidence" value="ECO:0007669"/>
    <property type="project" value="UniProtKB-KW"/>
</dbReference>
<keyword evidence="12" id="KW-1185">Reference proteome</keyword>
<keyword evidence="6" id="KW-0229">DNA integration</keyword>
<keyword evidence="5" id="KW-0460">Magnesium</keyword>
<proteinExistence type="predicted"/>
<dbReference type="GO" id="GO:0003887">
    <property type="term" value="F:DNA-directed DNA polymerase activity"/>
    <property type="evidence" value="ECO:0007669"/>
    <property type="project" value="UniProtKB-KW"/>
</dbReference>
<evidence type="ECO:0000256" key="5">
    <source>
        <dbReference type="ARBA" id="ARBA00022842"/>
    </source>
</evidence>
<dbReference type="GO" id="GO:0015074">
    <property type="term" value="P:DNA integration"/>
    <property type="evidence" value="ECO:0007669"/>
    <property type="project" value="UniProtKB-KW"/>
</dbReference>
<dbReference type="GO" id="GO:0003964">
    <property type="term" value="F:RNA-directed DNA polymerase activity"/>
    <property type="evidence" value="ECO:0007669"/>
    <property type="project" value="UniProtKB-KW"/>
</dbReference>
<evidence type="ECO:0000313" key="11">
    <source>
        <dbReference type="EMBL" id="CEG38518.1"/>
    </source>
</evidence>
<dbReference type="InterPro" id="IPR057670">
    <property type="entry name" value="SH3_retrovirus"/>
</dbReference>
<evidence type="ECO:0000256" key="3">
    <source>
        <dbReference type="ARBA" id="ARBA00022759"/>
    </source>
</evidence>
<dbReference type="GO" id="GO:0003676">
    <property type="term" value="F:nucleic acid binding"/>
    <property type="evidence" value="ECO:0007669"/>
    <property type="project" value="InterPro"/>
</dbReference>
<dbReference type="PANTHER" id="PTHR42648:SF11">
    <property type="entry name" value="TRANSPOSON TY4-P GAG-POL POLYPROTEIN"/>
    <property type="match status" value="1"/>
</dbReference>
<keyword evidence="8" id="KW-0548">Nucleotidyltransferase</keyword>
<dbReference type="OrthoDB" id="422839at2759"/>
<dbReference type="EMBL" id="CCYD01000322">
    <property type="protein sequence ID" value="CEG38518.1"/>
    <property type="molecule type" value="Genomic_DNA"/>
</dbReference>
<dbReference type="PANTHER" id="PTHR42648">
    <property type="entry name" value="TRANSPOSASE, PUTATIVE-RELATED"/>
    <property type="match status" value="1"/>
</dbReference>
<protein>
    <submittedName>
        <fullName evidence="11">FOG: Transposon-encoded proteins with TYA, reverse transcriptase, integrase domains in various combinations</fullName>
    </submittedName>
</protein>
<dbReference type="InterPro" id="IPR036397">
    <property type="entry name" value="RNaseH_sf"/>
</dbReference>
<keyword evidence="8" id="KW-0239">DNA-directed DNA polymerase</keyword>
<dbReference type="GeneID" id="36403642"/>
<evidence type="ECO:0000256" key="4">
    <source>
        <dbReference type="ARBA" id="ARBA00022801"/>
    </source>
</evidence>
<dbReference type="GO" id="GO:0016787">
    <property type="term" value="F:hydrolase activity"/>
    <property type="evidence" value="ECO:0007669"/>
    <property type="project" value="UniProtKB-KW"/>
</dbReference>
<evidence type="ECO:0000256" key="1">
    <source>
        <dbReference type="ARBA" id="ARBA00022722"/>
    </source>
</evidence>
<dbReference type="GO" id="GO:0046872">
    <property type="term" value="F:metal ion binding"/>
    <property type="evidence" value="ECO:0007669"/>
    <property type="project" value="UniProtKB-KW"/>
</dbReference>
<dbReference type="InterPro" id="IPR012337">
    <property type="entry name" value="RNaseH-like_sf"/>
</dbReference>
<keyword evidence="8" id="KW-0808">Transferase</keyword>
<evidence type="ECO:0000256" key="6">
    <source>
        <dbReference type="ARBA" id="ARBA00022908"/>
    </source>
</evidence>
<dbReference type="STRING" id="4781.A0A0P1ADE8"/>
<dbReference type="Gene3D" id="3.30.420.10">
    <property type="entry name" value="Ribonuclease H-like superfamily/Ribonuclease H"/>
    <property type="match status" value="1"/>
</dbReference>
<name>A0A0P1ADE8_PLAHL</name>
<keyword evidence="3" id="KW-0255">Endonuclease</keyword>
<dbReference type="AlphaFoldDB" id="A0A0P1ADE8"/>
<dbReference type="RefSeq" id="XP_024574887.1">
    <property type="nucleotide sequence ID" value="XM_024723963.1"/>
</dbReference>
<keyword evidence="7 11" id="KW-0695">RNA-directed DNA polymerase</keyword>